<dbReference type="EMBL" id="HG793136">
    <property type="protein sequence ID" value="CRL19829.1"/>
    <property type="molecule type" value="Genomic_DNA"/>
</dbReference>
<name>A0A0G4P0M3_PENC3</name>
<evidence type="ECO:0000313" key="2">
    <source>
        <dbReference type="EMBL" id="CRL19829.1"/>
    </source>
</evidence>
<organism evidence="2 3">
    <name type="scientific">Penicillium camemberti (strain FM 013)</name>
    <dbReference type="NCBI Taxonomy" id="1429867"/>
    <lineage>
        <taxon>Eukaryota</taxon>
        <taxon>Fungi</taxon>
        <taxon>Dikarya</taxon>
        <taxon>Ascomycota</taxon>
        <taxon>Pezizomycotina</taxon>
        <taxon>Eurotiomycetes</taxon>
        <taxon>Eurotiomycetidae</taxon>
        <taxon>Eurotiales</taxon>
        <taxon>Aspergillaceae</taxon>
        <taxon>Penicillium</taxon>
    </lineage>
</organism>
<keyword evidence="3" id="KW-1185">Reference proteome</keyword>
<feature type="compositionally biased region" description="Polar residues" evidence="1">
    <location>
        <begin position="29"/>
        <end position="41"/>
    </location>
</feature>
<sequence length="107" mass="12070">MKHGRPWTATMSNDSATVISSPECREGSSNETRSTNQRTGSQRASLAAEAIYVFLSQHFLHWVEAMSLMRMAPEIVGVIDTLHSLIEEHSPLILFLRDARRFVQILT</sequence>
<feature type="region of interest" description="Disordered" evidence="1">
    <location>
        <begin position="1"/>
        <end position="41"/>
    </location>
</feature>
<reference evidence="2 3" key="1">
    <citation type="journal article" date="2014" name="Nat. Commun.">
        <title>Multiple recent horizontal transfers of a large genomic region in cheese making fungi.</title>
        <authorList>
            <person name="Cheeseman K."/>
            <person name="Ropars J."/>
            <person name="Renault P."/>
            <person name="Dupont J."/>
            <person name="Gouzy J."/>
            <person name="Branca A."/>
            <person name="Abraham A.L."/>
            <person name="Ceppi M."/>
            <person name="Conseiller E."/>
            <person name="Debuchy R."/>
            <person name="Malagnac F."/>
            <person name="Goarin A."/>
            <person name="Silar P."/>
            <person name="Lacoste S."/>
            <person name="Sallet E."/>
            <person name="Bensimon A."/>
            <person name="Giraud T."/>
            <person name="Brygoo Y."/>
        </authorList>
    </citation>
    <scope>NUCLEOTIDE SEQUENCE [LARGE SCALE GENOMIC DNA]</scope>
    <source>
        <strain evidence="3">FM 013</strain>
    </source>
</reference>
<dbReference type="Proteomes" id="UP000053732">
    <property type="component" value="Unassembled WGS sequence"/>
</dbReference>
<evidence type="ECO:0000256" key="1">
    <source>
        <dbReference type="SAM" id="MobiDB-lite"/>
    </source>
</evidence>
<dbReference type="AlphaFoldDB" id="A0A0G4P0M3"/>
<protein>
    <submittedName>
        <fullName evidence="2">Str. FM013</fullName>
    </submittedName>
</protein>
<accession>A0A0G4P0M3</accession>
<feature type="compositionally biased region" description="Polar residues" evidence="1">
    <location>
        <begin position="9"/>
        <end position="20"/>
    </location>
</feature>
<evidence type="ECO:0000313" key="3">
    <source>
        <dbReference type="Proteomes" id="UP000053732"/>
    </source>
</evidence>
<proteinExistence type="predicted"/>
<gene>
    <name evidence="2" type="ORF">PCAMFM013_S003g000621</name>
</gene>
<dbReference type="STRING" id="1429867.A0A0G4P0M3"/>